<dbReference type="PROSITE" id="PS00747">
    <property type="entry name" value="GLUTR"/>
    <property type="match status" value="1"/>
</dbReference>
<dbReference type="Gene3D" id="3.40.50.720">
    <property type="entry name" value="NAD(P)-binding Rossmann-like Domain"/>
    <property type="match status" value="1"/>
</dbReference>
<accession>A0A0F9HF58</accession>
<evidence type="ECO:0000256" key="3">
    <source>
        <dbReference type="ARBA" id="ARBA00012970"/>
    </source>
</evidence>
<gene>
    <name evidence="11" type="ORF">LCGC14_1791200</name>
</gene>
<dbReference type="EMBL" id="LAZR01017108">
    <property type="protein sequence ID" value="KKM01762.1"/>
    <property type="molecule type" value="Genomic_DNA"/>
</dbReference>
<feature type="domain" description="Glutamyl-tRNA reductase N-terminal" evidence="10">
    <location>
        <begin position="6"/>
        <end position="156"/>
    </location>
</feature>
<evidence type="ECO:0000256" key="5">
    <source>
        <dbReference type="ARBA" id="ARBA00023002"/>
    </source>
</evidence>
<evidence type="ECO:0000256" key="2">
    <source>
        <dbReference type="ARBA" id="ARBA00005916"/>
    </source>
</evidence>
<dbReference type="InterPro" id="IPR000343">
    <property type="entry name" value="4pyrrol_synth_GluRdtase"/>
</dbReference>
<feature type="domain" description="Quinate/shikimate 5-dehydrogenase/glutamyl-tRNA reductase" evidence="9">
    <location>
        <begin position="172"/>
        <end position="306"/>
    </location>
</feature>
<dbReference type="FunFam" id="3.30.460.30:FF:000001">
    <property type="entry name" value="Glutamyl-tRNA reductase"/>
    <property type="match status" value="1"/>
</dbReference>
<dbReference type="GO" id="GO:0050661">
    <property type="term" value="F:NADP binding"/>
    <property type="evidence" value="ECO:0007669"/>
    <property type="project" value="InterPro"/>
</dbReference>
<dbReference type="Gene3D" id="3.30.460.30">
    <property type="entry name" value="Glutamyl-tRNA reductase, N-terminal domain"/>
    <property type="match status" value="1"/>
</dbReference>
<keyword evidence="6" id="KW-0627">Porphyrin biosynthesis</keyword>
<dbReference type="InterPro" id="IPR018214">
    <property type="entry name" value="GluRdtase_CS"/>
</dbReference>
<evidence type="ECO:0000256" key="1">
    <source>
        <dbReference type="ARBA" id="ARBA00005059"/>
    </source>
</evidence>
<feature type="domain" description="Tetrapyrrole biosynthesis glutamyl-tRNA reductase dimerisation" evidence="8">
    <location>
        <begin position="321"/>
        <end position="419"/>
    </location>
</feature>
<dbReference type="InterPro" id="IPR036291">
    <property type="entry name" value="NAD(P)-bd_dom_sf"/>
</dbReference>
<comment type="catalytic activity">
    <reaction evidence="7">
        <text>(S)-4-amino-5-oxopentanoate + tRNA(Glu) + NADP(+) = L-glutamyl-tRNA(Glu) + NADPH + H(+)</text>
        <dbReference type="Rhea" id="RHEA:12344"/>
        <dbReference type="Rhea" id="RHEA-COMP:9663"/>
        <dbReference type="Rhea" id="RHEA-COMP:9680"/>
        <dbReference type="ChEBI" id="CHEBI:15378"/>
        <dbReference type="ChEBI" id="CHEBI:57501"/>
        <dbReference type="ChEBI" id="CHEBI:57783"/>
        <dbReference type="ChEBI" id="CHEBI:58349"/>
        <dbReference type="ChEBI" id="CHEBI:78442"/>
        <dbReference type="ChEBI" id="CHEBI:78520"/>
        <dbReference type="EC" id="1.2.1.70"/>
    </reaction>
</comment>
<dbReference type="InterPro" id="IPR015895">
    <property type="entry name" value="4pyrrol_synth_GluRdtase_N"/>
</dbReference>
<evidence type="ECO:0000256" key="7">
    <source>
        <dbReference type="ARBA" id="ARBA00047464"/>
    </source>
</evidence>
<name>A0A0F9HF58_9ZZZZ</name>
<dbReference type="InterPro" id="IPR036343">
    <property type="entry name" value="GluRdtase_N_sf"/>
</dbReference>
<comment type="similarity">
    <text evidence="2">Belongs to the glutamyl-tRNA reductase family.</text>
</comment>
<dbReference type="FunFam" id="3.40.50.720:FF:000031">
    <property type="entry name" value="Glutamyl-tRNA reductase"/>
    <property type="match status" value="1"/>
</dbReference>
<sequence length="427" mass="48288">MNLHTIGINHKTAPVEIREKLAFSASGIPVALSSLTQSFPSSEAVILSTCNRVEIYGTSPDNSLNKETLIDFFSAFHGLPKERFSDHIYHYQNINAVRHLFFVTSSLDSMVVGESQILAQVKEAYMTAASLETTGNILNQLFQRALNVAKSIHAGTEISKGKVSVSSIAVEFAVKIFRDFSDKTVFIIGAGEMCELVLKHLVEHGAKAVMVANRNYDKAKVLADEYEGKAIKYDLLRDHLFEADIIISSTAAPHYVIHTDQIRNAIKARRGNPMLLIDIAVPRDINPEIAKIDNVYLYNIDDLQTVVNKNMDVREKEFKKCQDIINKEVENFMAWFEELKIGPAISQLRTHFHNIGEEELERLRPKLRNIAQDEWEHIVYSMQRTLNKILHKPARVGKEKAKNGGGYQYVETIKNLFGIHHKDDSKK</sequence>
<protein>
    <recommendedName>
        <fullName evidence="3">glutamyl-tRNA reductase</fullName>
        <ecNumber evidence="3">1.2.1.70</ecNumber>
    </recommendedName>
</protein>
<dbReference type="PIRSF" id="PIRSF000445">
    <property type="entry name" value="4pyrrol_synth_GluRdtase"/>
    <property type="match status" value="1"/>
</dbReference>
<evidence type="ECO:0000259" key="8">
    <source>
        <dbReference type="Pfam" id="PF00745"/>
    </source>
</evidence>
<dbReference type="InterPro" id="IPR036453">
    <property type="entry name" value="GluRdtase_dimer_dom_sf"/>
</dbReference>
<comment type="caution">
    <text evidence="11">The sequence shown here is derived from an EMBL/GenBank/DDBJ whole genome shotgun (WGS) entry which is preliminary data.</text>
</comment>
<dbReference type="GO" id="GO:0008883">
    <property type="term" value="F:glutamyl-tRNA reductase activity"/>
    <property type="evidence" value="ECO:0007669"/>
    <property type="project" value="UniProtKB-EC"/>
</dbReference>
<evidence type="ECO:0000313" key="11">
    <source>
        <dbReference type="EMBL" id="KKM01762.1"/>
    </source>
</evidence>
<evidence type="ECO:0000259" key="10">
    <source>
        <dbReference type="Pfam" id="PF05201"/>
    </source>
</evidence>
<dbReference type="SUPFAM" id="SSF51735">
    <property type="entry name" value="NAD(P)-binding Rossmann-fold domains"/>
    <property type="match status" value="1"/>
</dbReference>
<dbReference type="Pfam" id="PF01488">
    <property type="entry name" value="Shikimate_DH"/>
    <property type="match status" value="1"/>
</dbReference>
<keyword evidence="4" id="KW-0521">NADP</keyword>
<dbReference type="SUPFAM" id="SSF69075">
    <property type="entry name" value="Glutamyl tRNA-reductase dimerization domain"/>
    <property type="match status" value="1"/>
</dbReference>
<keyword evidence="5" id="KW-0560">Oxidoreductase</keyword>
<dbReference type="PANTHER" id="PTHR43013">
    <property type="entry name" value="GLUTAMYL-TRNA REDUCTASE"/>
    <property type="match status" value="1"/>
</dbReference>
<dbReference type="HAMAP" id="MF_00087">
    <property type="entry name" value="Glu_tRNA_reductase"/>
    <property type="match status" value="1"/>
</dbReference>
<evidence type="ECO:0000259" key="9">
    <source>
        <dbReference type="Pfam" id="PF01488"/>
    </source>
</evidence>
<dbReference type="InterPro" id="IPR006151">
    <property type="entry name" value="Shikm_DH/Glu-tRNA_Rdtase"/>
</dbReference>
<dbReference type="Pfam" id="PF00745">
    <property type="entry name" value="GlutR_dimer"/>
    <property type="match status" value="1"/>
</dbReference>
<dbReference type="Pfam" id="PF05201">
    <property type="entry name" value="GlutR_N"/>
    <property type="match status" value="1"/>
</dbReference>
<dbReference type="CDD" id="cd05213">
    <property type="entry name" value="NAD_bind_Glutamyl_tRNA_reduct"/>
    <property type="match status" value="1"/>
</dbReference>
<reference evidence="11" key="1">
    <citation type="journal article" date="2015" name="Nature">
        <title>Complex archaea that bridge the gap between prokaryotes and eukaryotes.</title>
        <authorList>
            <person name="Spang A."/>
            <person name="Saw J.H."/>
            <person name="Jorgensen S.L."/>
            <person name="Zaremba-Niedzwiedzka K."/>
            <person name="Martijn J."/>
            <person name="Lind A.E."/>
            <person name="van Eijk R."/>
            <person name="Schleper C."/>
            <person name="Guy L."/>
            <person name="Ettema T.J."/>
        </authorList>
    </citation>
    <scope>NUCLEOTIDE SEQUENCE</scope>
</reference>
<evidence type="ECO:0000256" key="6">
    <source>
        <dbReference type="ARBA" id="ARBA00023244"/>
    </source>
</evidence>
<dbReference type="GO" id="GO:0019353">
    <property type="term" value="P:protoporphyrinogen IX biosynthetic process from glutamate"/>
    <property type="evidence" value="ECO:0007669"/>
    <property type="project" value="TreeGrafter"/>
</dbReference>
<proteinExistence type="inferred from homology"/>
<dbReference type="UniPathway" id="UPA00251">
    <property type="reaction ID" value="UER00316"/>
</dbReference>
<comment type="pathway">
    <text evidence="1">Porphyrin-containing compound metabolism; protoporphyrin-IX biosynthesis; 5-aminolevulinate from L-glutamyl-tRNA(Glu): step 1/2.</text>
</comment>
<dbReference type="InterPro" id="IPR015896">
    <property type="entry name" value="4pyrrol_synth_GluRdtase_dimer"/>
</dbReference>
<dbReference type="EC" id="1.2.1.70" evidence="3"/>
<dbReference type="AlphaFoldDB" id="A0A0F9HF58"/>
<evidence type="ECO:0000256" key="4">
    <source>
        <dbReference type="ARBA" id="ARBA00022857"/>
    </source>
</evidence>
<organism evidence="11">
    <name type="scientific">marine sediment metagenome</name>
    <dbReference type="NCBI Taxonomy" id="412755"/>
    <lineage>
        <taxon>unclassified sequences</taxon>
        <taxon>metagenomes</taxon>
        <taxon>ecological metagenomes</taxon>
    </lineage>
</organism>
<dbReference type="SUPFAM" id="SSF69742">
    <property type="entry name" value="Glutamyl tRNA-reductase catalytic, N-terminal domain"/>
    <property type="match status" value="1"/>
</dbReference>
<dbReference type="NCBIfam" id="TIGR01035">
    <property type="entry name" value="hemA"/>
    <property type="match status" value="1"/>
</dbReference>
<dbReference type="PANTHER" id="PTHR43013:SF1">
    <property type="entry name" value="GLUTAMYL-TRNA REDUCTASE"/>
    <property type="match status" value="1"/>
</dbReference>